<dbReference type="RefSeq" id="WP_104005634.1">
    <property type="nucleotide sequence ID" value="NZ_FNVQ01000007.1"/>
</dbReference>
<dbReference type="AlphaFoldDB" id="A0A1H6DM25"/>
<evidence type="ECO:0000313" key="3">
    <source>
        <dbReference type="EMBL" id="SEG86360.1"/>
    </source>
</evidence>
<evidence type="ECO:0000313" key="4">
    <source>
        <dbReference type="Proteomes" id="UP000236745"/>
    </source>
</evidence>
<evidence type="ECO:0000256" key="1">
    <source>
        <dbReference type="SAM" id="Coils"/>
    </source>
</evidence>
<evidence type="ECO:0000259" key="2">
    <source>
        <dbReference type="Pfam" id="PF09361"/>
    </source>
</evidence>
<feature type="domain" description="Phasin" evidence="2">
    <location>
        <begin position="3"/>
        <end position="95"/>
    </location>
</feature>
<dbReference type="OrthoDB" id="6119631at2"/>
<organism evidence="3 4">
    <name type="scientific">Marinobacterium lutimaris</name>
    <dbReference type="NCBI Taxonomy" id="568106"/>
    <lineage>
        <taxon>Bacteria</taxon>
        <taxon>Pseudomonadati</taxon>
        <taxon>Pseudomonadota</taxon>
        <taxon>Gammaproteobacteria</taxon>
        <taxon>Oceanospirillales</taxon>
        <taxon>Oceanospirillaceae</taxon>
        <taxon>Marinobacterium</taxon>
    </lineage>
</organism>
<accession>A0A1H6DM25</accession>
<sequence length="107" mass="12288">MFQDMNKMFSQSMEPFKELVDIQTKMLEELTRHQMDCTKACIEATVHQTRELQNCKTPGDILQLQQAYAKELEDTLKSANQQNLKALTQAREAMEILTKGAMDKFSG</sequence>
<gene>
    <name evidence="3" type="ORF">SAMN05444390_107177</name>
</gene>
<feature type="coiled-coil region" evidence="1">
    <location>
        <begin position="62"/>
        <end position="89"/>
    </location>
</feature>
<dbReference type="InterPro" id="IPR018968">
    <property type="entry name" value="Phasin"/>
</dbReference>
<keyword evidence="4" id="KW-1185">Reference proteome</keyword>
<dbReference type="Proteomes" id="UP000236745">
    <property type="component" value="Unassembled WGS sequence"/>
</dbReference>
<reference evidence="3 4" key="1">
    <citation type="submission" date="2016-10" db="EMBL/GenBank/DDBJ databases">
        <authorList>
            <person name="de Groot N.N."/>
        </authorList>
    </citation>
    <scope>NUCLEOTIDE SEQUENCE [LARGE SCALE GENOMIC DNA]</scope>
    <source>
        <strain evidence="3 4">DSM 22012</strain>
    </source>
</reference>
<protein>
    <submittedName>
        <fullName evidence="3">Phasin protein</fullName>
    </submittedName>
</protein>
<proteinExistence type="predicted"/>
<name>A0A1H6DM25_9GAMM</name>
<keyword evidence="1" id="KW-0175">Coiled coil</keyword>
<dbReference type="EMBL" id="FNVQ01000007">
    <property type="protein sequence ID" value="SEG86360.1"/>
    <property type="molecule type" value="Genomic_DNA"/>
</dbReference>
<dbReference type="Pfam" id="PF09361">
    <property type="entry name" value="Phasin_2"/>
    <property type="match status" value="1"/>
</dbReference>